<reference evidence="1 2" key="1">
    <citation type="journal article" date="2015" name="Nature">
        <title>rRNA introns, odd ribosomes, and small enigmatic genomes across a large radiation of phyla.</title>
        <authorList>
            <person name="Brown C.T."/>
            <person name="Hug L.A."/>
            <person name="Thomas B.C."/>
            <person name="Sharon I."/>
            <person name="Castelle C.J."/>
            <person name="Singh A."/>
            <person name="Wilkins M.J."/>
            <person name="Williams K.H."/>
            <person name="Banfield J.F."/>
        </authorList>
    </citation>
    <scope>NUCLEOTIDE SEQUENCE [LARGE SCALE GENOMIC DNA]</scope>
</reference>
<sequence>MFVPAPKILNSKGFGEGVEMVMPSVIKTLSVLIFPPEQDAPIVYEV</sequence>
<name>A0A0G0TCN1_9BACT</name>
<dbReference type="AlphaFoldDB" id="A0A0G0TCN1"/>
<dbReference type="EMBL" id="LBYA01000004">
    <property type="protein sequence ID" value="KKR44840.1"/>
    <property type="molecule type" value="Genomic_DNA"/>
</dbReference>
<organism evidence="1 2">
    <name type="scientific">Candidatus Woesebacteria bacterium GW2011_GWB1_40_12</name>
    <dbReference type="NCBI Taxonomy" id="1618576"/>
    <lineage>
        <taxon>Bacteria</taxon>
        <taxon>Candidatus Woeseibacteriota</taxon>
    </lineage>
</organism>
<accession>A0A0G0TCN1</accession>
<dbReference type="Proteomes" id="UP000034215">
    <property type="component" value="Unassembled WGS sequence"/>
</dbReference>
<evidence type="ECO:0000313" key="2">
    <source>
        <dbReference type="Proteomes" id="UP000034215"/>
    </source>
</evidence>
<evidence type="ECO:0000313" key="1">
    <source>
        <dbReference type="EMBL" id="KKR44840.1"/>
    </source>
</evidence>
<protein>
    <submittedName>
        <fullName evidence="1">Uncharacterized protein</fullName>
    </submittedName>
</protein>
<proteinExistence type="predicted"/>
<gene>
    <name evidence="1" type="ORF">UT76_C0004G0003</name>
</gene>
<comment type="caution">
    <text evidence="1">The sequence shown here is derived from an EMBL/GenBank/DDBJ whole genome shotgun (WGS) entry which is preliminary data.</text>
</comment>